<evidence type="ECO:0000256" key="6">
    <source>
        <dbReference type="ARBA" id="ARBA00023242"/>
    </source>
</evidence>
<dbReference type="EMBL" id="JARQZJ010000064">
    <property type="protein sequence ID" value="KAK9880214.1"/>
    <property type="molecule type" value="Genomic_DNA"/>
</dbReference>
<dbReference type="InterPro" id="IPR014854">
    <property type="entry name" value="Nse4_C"/>
</dbReference>
<evidence type="ECO:0000313" key="9">
    <source>
        <dbReference type="EMBL" id="KAK9880214.1"/>
    </source>
</evidence>
<comment type="similarity">
    <text evidence="2 7">Belongs to the NSE4 family.</text>
</comment>
<evidence type="ECO:0000256" key="7">
    <source>
        <dbReference type="RuleBase" id="RU365071"/>
    </source>
</evidence>
<comment type="function">
    <text evidence="7">Component of the SMC5-SMC6 complex, that promotes sister chromatid alignment after DNA damage and facilitates double-stranded DNA breaks (DSBs) repair via homologous recombination between sister chromatids.</text>
</comment>
<dbReference type="PANTHER" id="PTHR16140:SF0">
    <property type="entry name" value="NON-STRUCTURAL MAINTENANCE OF CHROMOSOMES ELEMENT 4"/>
    <property type="match status" value="1"/>
</dbReference>
<evidence type="ECO:0000313" key="10">
    <source>
        <dbReference type="Proteomes" id="UP001431783"/>
    </source>
</evidence>
<keyword evidence="6 7" id="KW-0539">Nucleus</keyword>
<dbReference type="GO" id="GO:0005634">
    <property type="term" value="C:nucleus"/>
    <property type="evidence" value="ECO:0007669"/>
    <property type="project" value="UniProtKB-SubCell"/>
</dbReference>
<comment type="subcellular location">
    <subcellularLocation>
        <location evidence="1 7">Nucleus</location>
    </subcellularLocation>
</comment>
<dbReference type="PANTHER" id="PTHR16140">
    <property type="entry name" value="NON-STRUCTURAL MAINTENANCE OF CHROMOSOMES ELEMENT 4"/>
    <property type="match status" value="1"/>
</dbReference>
<evidence type="ECO:0000256" key="4">
    <source>
        <dbReference type="ARBA" id="ARBA00023172"/>
    </source>
</evidence>
<evidence type="ECO:0000256" key="2">
    <source>
        <dbReference type="ARBA" id="ARBA00008997"/>
    </source>
</evidence>
<name>A0AAW1ULD7_9CUCU</name>
<dbReference type="Pfam" id="PF08743">
    <property type="entry name" value="Nse4_C"/>
    <property type="match status" value="1"/>
</dbReference>
<keyword evidence="3 7" id="KW-0227">DNA damage</keyword>
<dbReference type="GO" id="GO:0006281">
    <property type="term" value="P:DNA repair"/>
    <property type="evidence" value="ECO:0007669"/>
    <property type="project" value="UniProtKB-UniRule"/>
</dbReference>
<dbReference type="InterPro" id="IPR027786">
    <property type="entry name" value="Nse4/EID"/>
</dbReference>
<dbReference type="AlphaFoldDB" id="A0AAW1ULD7"/>
<reference evidence="9 10" key="1">
    <citation type="submission" date="2023-03" db="EMBL/GenBank/DDBJ databases">
        <title>Genome insight into feeding habits of ladybird beetles.</title>
        <authorList>
            <person name="Li H.-S."/>
            <person name="Huang Y.-H."/>
            <person name="Pang H."/>
        </authorList>
    </citation>
    <scope>NUCLEOTIDE SEQUENCE [LARGE SCALE GENOMIC DNA]</scope>
    <source>
        <strain evidence="9">SYSU_2023b</strain>
        <tissue evidence="9">Whole body</tissue>
    </source>
</reference>
<proteinExistence type="inferred from homology"/>
<keyword evidence="10" id="KW-1185">Reference proteome</keyword>
<keyword evidence="4 7" id="KW-0233">DNA recombination</keyword>
<dbReference type="GO" id="GO:0006310">
    <property type="term" value="P:DNA recombination"/>
    <property type="evidence" value="ECO:0007669"/>
    <property type="project" value="UniProtKB-UniRule"/>
</dbReference>
<evidence type="ECO:0000256" key="1">
    <source>
        <dbReference type="ARBA" id="ARBA00004123"/>
    </source>
</evidence>
<sequence>MENDTNNTENQSTSLRSFQERKSCYRNLLDKIEVIEEKKDLGLQTAIDVGDILKEINNLEEEYSIEQRVDRTDETLLDCMVLSSTSNILVKCIHAVDLSSTSYDPTELCNKLCEQLKSEDEEFKSYDLLKLISEARTVVPVIFPYVYIYGSYDAGVISTSKKKIPLARSAKEKLTKKEPEKVVEMDNDEKGIDEIVKGFYNALMEEYKNNGEQPINYYDYVIDSSDFSSTVENMFYCSFLIRDGKAKIDLDNKNPTITPMSKKELSNFRNENGVNSQIITVITMEDWESHKTEGILQRYKKINSLNQAHFPIFP</sequence>
<keyword evidence="5 7" id="KW-0234">DNA repair</keyword>
<dbReference type="GO" id="GO:0030915">
    <property type="term" value="C:Smc5-Smc6 complex"/>
    <property type="evidence" value="ECO:0007669"/>
    <property type="project" value="UniProtKB-UniRule"/>
</dbReference>
<evidence type="ECO:0000256" key="3">
    <source>
        <dbReference type="ARBA" id="ARBA00022763"/>
    </source>
</evidence>
<accession>A0AAW1ULD7</accession>
<gene>
    <name evidence="9" type="ORF">WA026_010089</name>
</gene>
<evidence type="ECO:0000256" key="5">
    <source>
        <dbReference type="ARBA" id="ARBA00023204"/>
    </source>
</evidence>
<comment type="subunit">
    <text evidence="7">Component of the SMC5-SMC6 complex.</text>
</comment>
<feature type="domain" description="Non-structural maintenance of chromosome element 4 C-terminal" evidence="8">
    <location>
        <begin position="214"/>
        <end position="289"/>
    </location>
</feature>
<organism evidence="9 10">
    <name type="scientific">Henosepilachna vigintioctopunctata</name>
    <dbReference type="NCBI Taxonomy" id="420089"/>
    <lineage>
        <taxon>Eukaryota</taxon>
        <taxon>Metazoa</taxon>
        <taxon>Ecdysozoa</taxon>
        <taxon>Arthropoda</taxon>
        <taxon>Hexapoda</taxon>
        <taxon>Insecta</taxon>
        <taxon>Pterygota</taxon>
        <taxon>Neoptera</taxon>
        <taxon>Endopterygota</taxon>
        <taxon>Coleoptera</taxon>
        <taxon>Polyphaga</taxon>
        <taxon>Cucujiformia</taxon>
        <taxon>Coccinelloidea</taxon>
        <taxon>Coccinellidae</taxon>
        <taxon>Epilachninae</taxon>
        <taxon>Epilachnini</taxon>
        <taxon>Henosepilachna</taxon>
    </lineage>
</organism>
<protein>
    <recommendedName>
        <fullName evidence="7">Non-structural maintenance of chromosomes element 4</fullName>
    </recommendedName>
</protein>
<comment type="caution">
    <text evidence="9">The sequence shown here is derived from an EMBL/GenBank/DDBJ whole genome shotgun (WGS) entry which is preliminary data.</text>
</comment>
<evidence type="ECO:0000259" key="8">
    <source>
        <dbReference type="Pfam" id="PF08743"/>
    </source>
</evidence>
<dbReference type="Proteomes" id="UP001431783">
    <property type="component" value="Unassembled WGS sequence"/>
</dbReference>